<dbReference type="SUPFAM" id="SSF48371">
    <property type="entry name" value="ARM repeat"/>
    <property type="match status" value="1"/>
</dbReference>
<dbReference type="Gene3D" id="1.25.40.180">
    <property type="match status" value="1"/>
</dbReference>
<evidence type="ECO:0000256" key="4">
    <source>
        <dbReference type="ARBA" id="ARBA00023242"/>
    </source>
</evidence>
<evidence type="ECO:0000256" key="5">
    <source>
        <dbReference type="SAM" id="MobiDB-lite"/>
    </source>
</evidence>
<dbReference type="EMBL" id="KV010646">
    <property type="protein sequence ID" value="KZV27196.1"/>
    <property type="molecule type" value="Genomic_DNA"/>
</dbReference>
<evidence type="ECO:0000313" key="8">
    <source>
        <dbReference type="Proteomes" id="UP000250235"/>
    </source>
</evidence>
<dbReference type="GO" id="GO:0003723">
    <property type="term" value="F:RNA binding"/>
    <property type="evidence" value="ECO:0007669"/>
    <property type="project" value="InterPro"/>
</dbReference>
<feature type="compositionally biased region" description="Basic and acidic residues" evidence="5">
    <location>
        <begin position="100"/>
        <end position="113"/>
    </location>
</feature>
<sequence>VKGRKTKFEEYLEAEILGDRNLAEADLTMERKLAKKLRVKEGNLWGDDGINMLFDGIPSVFDSSTDGQMQILPSIDLDKQYSANKLQSCKQLKKEKKPKRASDSDIRTSEKVEASSADEVLENSNGALAKYLHPHIRSHGVEGSKEYAQLQIRGLLNKLCEAKVESMTGEVFALLEEEYLKEDKISIKNMSLLLSYLYVFGVCSSELMYDFLIILSKRLTEDDVSTITTVLQCCGMKLRGDDPSGLKNFILTVQSRANDLKESSVKGQSKMSSRMKFMLEDICDIKNNRKRSKEDTTKYPQVQKWLKKLKVDNILIRGLKWSQLLGPCKKGQWWLSGVNASDTANLENVAGTIDKEIPETKKMLQYAAAQRMNTDARKAIFCIIMSAEDYIDAFEKLLRLELLGKQDREIMRVLVECCLQEKIFNKYYCLLASKLCSFDKNHKFTLQYCVWDHFKELDSMPLIRSVHLAKFVAEMVSSFSFSLAVLKTVELTDAIQSPKRIMHFRFLFEAILEFPDKLIWNVFTRIAIIPEYESLRSGIEFFITKHVVSNQNSLLKKFKIARKALNNVEGVVM</sequence>
<comment type="similarity">
    <text evidence="2">Belongs to the CWC22 family.</text>
</comment>
<dbReference type="InterPro" id="IPR003891">
    <property type="entry name" value="Initiation_fac_eIF4g_MI"/>
</dbReference>
<feature type="non-terminal residue" evidence="7">
    <location>
        <position position="1"/>
    </location>
</feature>
<dbReference type="Proteomes" id="UP000250235">
    <property type="component" value="Unassembled WGS sequence"/>
</dbReference>
<evidence type="ECO:0000256" key="1">
    <source>
        <dbReference type="ARBA" id="ARBA00004604"/>
    </source>
</evidence>
<feature type="region of interest" description="Disordered" evidence="5">
    <location>
        <begin position="92"/>
        <end position="115"/>
    </location>
</feature>
<dbReference type="InterPro" id="IPR016024">
    <property type="entry name" value="ARM-type_fold"/>
</dbReference>
<protein>
    <recommendedName>
        <fullName evidence="6">MI domain-containing protein</fullName>
    </recommendedName>
</protein>
<gene>
    <name evidence="7" type="ORF">F511_04649</name>
</gene>
<dbReference type="InterPro" id="IPR050781">
    <property type="entry name" value="CWC22_splicing_factor"/>
</dbReference>
<keyword evidence="3" id="KW-0810">Translation regulation</keyword>
<dbReference type="Pfam" id="PF02854">
    <property type="entry name" value="MIF4G"/>
    <property type="match status" value="1"/>
</dbReference>
<keyword evidence="8" id="KW-1185">Reference proteome</keyword>
<dbReference type="InterPro" id="IPR003890">
    <property type="entry name" value="MIF4G-like_typ-3"/>
</dbReference>
<dbReference type="AlphaFoldDB" id="A0A2Z7B0Q2"/>
<organism evidence="7 8">
    <name type="scientific">Dorcoceras hygrometricum</name>
    <dbReference type="NCBI Taxonomy" id="472368"/>
    <lineage>
        <taxon>Eukaryota</taxon>
        <taxon>Viridiplantae</taxon>
        <taxon>Streptophyta</taxon>
        <taxon>Embryophyta</taxon>
        <taxon>Tracheophyta</taxon>
        <taxon>Spermatophyta</taxon>
        <taxon>Magnoliopsida</taxon>
        <taxon>eudicotyledons</taxon>
        <taxon>Gunneridae</taxon>
        <taxon>Pentapetalae</taxon>
        <taxon>asterids</taxon>
        <taxon>lamiids</taxon>
        <taxon>Lamiales</taxon>
        <taxon>Gesneriaceae</taxon>
        <taxon>Didymocarpoideae</taxon>
        <taxon>Trichosporeae</taxon>
        <taxon>Loxocarpinae</taxon>
        <taxon>Dorcoceras</taxon>
    </lineage>
</organism>
<dbReference type="PROSITE" id="PS51366">
    <property type="entry name" value="MI"/>
    <property type="match status" value="1"/>
</dbReference>
<feature type="domain" description="MI" evidence="6">
    <location>
        <begin position="375"/>
        <end position="491"/>
    </location>
</feature>
<dbReference type="GO" id="GO:0042274">
    <property type="term" value="P:ribosomal small subunit biogenesis"/>
    <property type="evidence" value="ECO:0007669"/>
    <property type="project" value="TreeGrafter"/>
</dbReference>
<evidence type="ECO:0000259" key="6">
    <source>
        <dbReference type="PROSITE" id="PS51366"/>
    </source>
</evidence>
<dbReference type="GO" id="GO:0006417">
    <property type="term" value="P:regulation of translation"/>
    <property type="evidence" value="ECO:0007669"/>
    <property type="project" value="UniProtKB-KW"/>
</dbReference>
<accession>A0A2Z7B0Q2</accession>
<dbReference type="OrthoDB" id="10260961at2759"/>
<dbReference type="SMART" id="SM00544">
    <property type="entry name" value="MA3"/>
    <property type="match status" value="1"/>
</dbReference>
<dbReference type="Pfam" id="PF02847">
    <property type="entry name" value="MA3"/>
    <property type="match status" value="1"/>
</dbReference>
<proteinExistence type="inferred from homology"/>
<dbReference type="PANTHER" id="PTHR18034:SF4">
    <property type="entry name" value="NUCLEOLAR MIF4G DOMAIN-CONTAINING PROTEIN 1"/>
    <property type="match status" value="1"/>
</dbReference>
<keyword evidence="4" id="KW-0539">Nucleus</keyword>
<reference evidence="7 8" key="1">
    <citation type="journal article" date="2015" name="Proc. Natl. Acad. Sci. U.S.A.">
        <title>The resurrection genome of Boea hygrometrica: A blueprint for survival of dehydration.</title>
        <authorList>
            <person name="Xiao L."/>
            <person name="Yang G."/>
            <person name="Zhang L."/>
            <person name="Yang X."/>
            <person name="Zhao S."/>
            <person name="Ji Z."/>
            <person name="Zhou Q."/>
            <person name="Hu M."/>
            <person name="Wang Y."/>
            <person name="Chen M."/>
            <person name="Xu Y."/>
            <person name="Jin H."/>
            <person name="Xiao X."/>
            <person name="Hu G."/>
            <person name="Bao F."/>
            <person name="Hu Y."/>
            <person name="Wan P."/>
            <person name="Li L."/>
            <person name="Deng X."/>
            <person name="Kuang T."/>
            <person name="Xiang C."/>
            <person name="Zhu J.K."/>
            <person name="Oliver M.J."/>
            <person name="He Y."/>
        </authorList>
    </citation>
    <scope>NUCLEOTIDE SEQUENCE [LARGE SCALE GENOMIC DNA]</scope>
    <source>
        <strain evidence="8">cv. XS01</strain>
    </source>
</reference>
<name>A0A2Z7B0Q2_9LAMI</name>
<evidence type="ECO:0000256" key="2">
    <source>
        <dbReference type="ARBA" id="ARBA00006856"/>
    </source>
</evidence>
<comment type="subcellular location">
    <subcellularLocation>
        <location evidence="1">Nucleus</location>
        <location evidence="1">Nucleolus</location>
    </subcellularLocation>
</comment>
<evidence type="ECO:0000256" key="3">
    <source>
        <dbReference type="ARBA" id="ARBA00022845"/>
    </source>
</evidence>
<dbReference type="PANTHER" id="PTHR18034">
    <property type="entry name" value="CELL CYCLE CONTROL PROTEIN CWF22-RELATED"/>
    <property type="match status" value="1"/>
</dbReference>
<dbReference type="GO" id="GO:0005730">
    <property type="term" value="C:nucleolus"/>
    <property type="evidence" value="ECO:0007669"/>
    <property type="project" value="UniProtKB-SubCell"/>
</dbReference>
<evidence type="ECO:0000313" key="7">
    <source>
        <dbReference type="EMBL" id="KZV27196.1"/>
    </source>
</evidence>